<dbReference type="GO" id="GO:0005737">
    <property type="term" value="C:cytoplasm"/>
    <property type="evidence" value="ECO:0007669"/>
    <property type="project" value="TreeGrafter"/>
</dbReference>
<feature type="zinc finger region" description="C3H1-type" evidence="8">
    <location>
        <begin position="49"/>
        <end position="77"/>
    </location>
</feature>
<comment type="similarity">
    <text evidence="7">Belongs to the muscleblind family.</text>
</comment>
<keyword evidence="5 8" id="KW-0862">Zinc</keyword>
<dbReference type="CTD" id="36945"/>
<feature type="zinc finger region" description="C3H1-type" evidence="8">
    <location>
        <begin position="221"/>
        <end position="242"/>
    </location>
</feature>
<feature type="domain" description="C3H1-type" evidence="9">
    <location>
        <begin position="15"/>
        <end position="43"/>
    </location>
</feature>
<dbReference type="GO" id="GO:0003723">
    <property type="term" value="F:RNA binding"/>
    <property type="evidence" value="ECO:0007669"/>
    <property type="project" value="TreeGrafter"/>
</dbReference>
<dbReference type="Proteomes" id="UP000694867">
    <property type="component" value="Unplaced"/>
</dbReference>
<evidence type="ECO:0000313" key="10">
    <source>
        <dbReference type="Proteomes" id="UP000694867"/>
    </source>
</evidence>
<dbReference type="InterPro" id="IPR000571">
    <property type="entry name" value="Znf_CCCH"/>
</dbReference>
<dbReference type="Gene3D" id="3.30.1370.210">
    <property type="match status" value="2"/>
</dbReference>
<organism evidence="10 11">
    <name type="scientific">Galendromus occidentalis</name>
    <name type="common">western predatory mite</name>
    <dbReference type="NCBI Taxonomy" id="34638"/>
    <lineage>
        <taxon>Eukaryota</taxon>
        <taxon>Metazoa</taxon>
        <taxon>Ecdysozoa</taxon>
        <taxon>Arthropoda</taxon>
        <taxon>Chelicerata</taxon>
        <taxon>Arachnida</taxon>
        <taxon>Acari</taxon>
        <taxon>Parasitiformes</taxon>
        <taxon>Mesostigmata</taxon>
        <taxon>Gamasina</taxon>
        <taxon>Phytoseioidea</taxon>
        <taxon>Phytoseiidae</taxon>
        <taxon>Typhlodrominae</taxon>
        <taxon>Galendromus</taxon>
    </lineage>
</organism>
<dbReference type="GO" id="GO:0008270">
    <property type="term" value="F:zinc ion binding"/>
    <property type="evidence" value="ECO:0007669"/>
    <property type="project" value="UniProtKB-KW"/>
</dbReference>
<keyword evidence="6" id="KW-0539">Nucleus</keyword>
<feature type="zinc finger region" description="C3H1-type" evidence="8">
    <location>
        <begin position="15"/>
        <end position="43"/>
    </location>
</feature>
<evidence type="ECO:0000256" key="4">
    <source>
        <dbReference type="ARBA" id="ARBA00022771"/>
    </source>
</evidence>
<evidence type="ECO:0000313" key="11">
    <source>
        <dbReference type="RefSeq" id="XP_018496358.1"/>
    </source>
</evidence>
<dbReference type="AlphaFoldDB" id="A0AAJ7L5F0"/>
<keyword evidence="10" id="KW-1185">Reference proteome</keyword>
<accession>A0AAJ7L5F0</accession>
<feature type="domain" description="C3H1-type" evidence="9">
    <location>
        <begin position="221"/>
        <end position="242"/>
    </location>
</feature>
<feature type="zinc finger region" description="C3H1-type" evidence="8">
    <location>
        <begin position="173"/>
        <end position="201"/>
    </location>
</feature>
<evidence type="ECO:0000256" key="3">
    <source>
        <dbReference type="ARBA" id="ARBA00022737"/>
    </source>
</evidence>
<feature type="domain" description="C3H1-type" evidence="9">
    <location>
        <begin position="49"/>
        <end position="77"/>
    </location>
</feature>
<keyword evidence="3" id="KW-0677">Repeat</keyword>
<dbReference type="KEGG" id="goe:100909135"/>
<feature type="domain" description="C3H1-type" evidence="9">
    <location>
        <begin position="173"/>
        <end position="201"/>
    </location>
</feature>
<dbReference type="GO" id="GO:0005654">
    <property type="term" value="C:nucleoplasm"/>
    <property type="evidence" value="ECO:0007669"/>
    <property type="project" value="TreeGrafter"/>
</dbReference>
<dbReference type="InterPro" id="IPR054429">
    <property type="entry name" value="Znf-CCCH_Muscleblind-like"/>
</dbReference>
<evidence type="ECO:0000256" key="1">
    <source>
        <dbReference type="ARBA" id="ARBA00004123"/>
    </source>
</evidence>
<keyword evidence="2 8" id="KW-0479">Metal-binding</keyword>
<evidence type="ECO:0000259" key="9">
    <source>
        <dbReference type="PROSITE" id="PS50103"/>
    </source>
</evidence>
<dbReference type="FunFam" id="3.30.1370.210:FF:000005">
    <property type="entry name" value="Muscleblind, isoform M"/>
    <property type="match status" value="1"/>
</dbReference>
<proteinExistence type="inferred from homology"/>
<comment type="subcellular location">
    <subcellularLocation>
        <location evidence="1">Nucleus</location>
    </subcellularLocation>
</comment>
<sequence>MATMTSLANVKDSRWLQLEVCREFQRNKCTRPDTECKFAHPASNVEVQNGRVIACYDSIKGRCNREKPPCKYFHPPQHLKDQLLINGRNHLALKNALLQQMPLQLPMPTAAPAGAATMVRMKLLSPFAANPYMPTLMASPYLTGLLPGMMATTAAEPTALMTPTTLISPQKRTDRLEVCREYQRGSCKRAEHDCRFAHPPEHVGLETSPTQAASGVCDVTVCMDYVKGRCAREQCRYFHPPAHLQAQLKARVRNRRAGATLPGIVQYKRPALEKSGVPVYQPSATAAAAAAYQQAALALQMQQQFVPVSFTGHPASLPRF</sequence>
<name>A0AAJ7L5F0_9ACAR</name>
<keyword evidence="4 8" id="KW-0863">Zinc-finger</keyword>
<dbReference type="GO" id="GO:0043484">
    <property type="term" value="P:regulation of RNA splicing"/>
    <property type="evidence" value="ECO:0007669"/>
    <property type="project" value="TreeGrafter"/>
</dbReference>
<protein>
    <submittedName>
        <fullName evidence="11">Muscleblind-like protein 1</fullName>
    </submittedName>
</protein>
<reference evidence="11" key="1">
    <citation type="submission" date="2025-08" db="UniProtKB">
        <authorList>
            <consortium name="RefSeq"/>
        </authorList>
    </citation>
    <scope>IDENTIFICATION</scope>
</reference>
<dbReference type="Pfam" id="PF22628">
    <property type="entry name" value="zf-CCCH_10"/>
    <property type="match status" value="2"/>
</dbReference>
<dbReference type="PROSITE" id="PS50103">
    <property type="entry name" value="ZF_C3H1"/>
    <property type="match status" value="4"/>
</dbReference>
<evidence type="ECO:0000256" key="6">
    <source>
        <dbReference type="ARBA" id="ARBA00023242"/>
    </source>
</evidence>
<dbReference type="GeneID" id="100909135"/>
<dbReference type="PANTHER" id="PTHR12675">
    <property type="entry name" value="MUSCLEBLIND-LIKE PROTEIN"/>
    <property type="match status" value="1"/>
</dbReference>
<dbReference type="PANTHER" id="PTHR12675:SF12">
    <property type="entry name" value="PROTEIN MUSCLEBLIND"/>
    <property type="match status" value="1"/>
</dbReference>
<dbReference type="SMART" id="SM00356">
    <property type="entry name" value="ZnF_C3H1"/>
    <property type="match status" value="4"/>
</dbReference>
<gene>
    <name evidence="11" type="primary">LOC100909135</name>
</gene>
<evidence type="ECO:0000256" key="8">
    <source>
        <dbReference type="PROSITE-ProRule" id="PRU00723"/>
    </source>
</evidence>
<evidence type="ECO:0000256" key="5">
    <source>
        <dbReference type="ARBA" id="ARBA00022833"/>
    </source>
</evidence>
<dbReference type="RefSeq" id="XP_018496358.1">
    <property type="nucleotide sequence ID" value="XM_018640842.1"/>
</dbReference>
<evidence type="ECO:0000256" key="7">
    <source>
        <dbReference type="ARBA" id="ARBA00038226"/>
    </source>
</evidence>
<evidence type="ECO:0000256" key="2">
    <source>
        <dbReference type="ARBA" id="ARBA00022723"/>
    </source>
</evidence>